<keyword evidence="4" id="KW-0808">Transferase</keyword>
<keyword evidence="8" id="KW-0902">Two-component regulatory system</keyword>
<feature type="transmembrane region" description="Helical" evidence="9">
    <location>
        <begin position="113"/>
        <end position="132"/>
    </location>
</feature>
<dbReference type="EC" id="2.7.13.3" evidence="2"/>
<evidence type="ECO:0000256" key="6">
    <source>
        <dbReference type="ARBA" id="ARBA00022777"/>
    </source>
</evidence>
<evidence type="ECO:0000259" key="10">
    <source>
        <dbReference type="PROSITE" id="PS50109"/>
    </source>
</evidence>
<keyword evidence="9" id="KW-0472">Membrane</keyword>
<evidence type="ECO:0000256" key="9">
    <source>
        <dbReference type="SAM" id="Phobius"/>
    </source>
</evidence>
<accession>A0ABT7LB50</accession>
<reference evidence="11 12" key="1">
    <citation type="submission" date="2023-06" db="EMBL/GenBank/DDBJ databases">
        <title>Aquibacillus rhizosphaerae LR5S19.</title>
        <authorList>
            <person name="Sun J.-Q."/>
        </authorList>
    </citation>
    <scope>NUCLEOTIDE SEQUENCE [LARGE SCALE GENOMIC DNA]</scope>
    <source>
        <strain evidence="11 12">LR5S19</strain>
    </source>
</reference>
<dbReference type="InterPro" id="IPR005467">
    <property type="entry name" value="His_kinase_dom"/>
</dbReference>
<dbReference type="InterPro" id="IPR003661">
    <property type="entry name" value="HisK_dim/P_dom"/>
</dbReference>
<dbReference type="SMART" id="SM00387">
    <property type="entry name" value="HATPase_c"/>
    <property type="match status" value="1"/>
</dbReference>
<keyword evidence="3" id="KW-0597">Phosphoprotein</keyword>
<dbReference type="PROSITE" id="PS50109">
    <property type="entry name" value="HIS_KIN"/>
    <property type="match status" value="1"/>
</dbReference>
<dbReference type="PANTHER" id="PTHR43065:SF46">
    <property type="entry name" value="C4-DICARBOXYLATE TRANSPORT SENSOR PROTEIN DCTB"/>
    <property type="match status" value="1"/>
</dbReference>
<evidence type="ECO:0000256" key="5">
    <source>
        <dbReference type="ARBA" id="ARBA00022741"/>
    </source>
</evidence>
<feature type="domain" description="Histidine kinase" evidence="10">
    <location>
        <begin position="263"/>
        <end position="473"/>
    </location>
</feature>
<dbReference type="Gene3D" id="3.30.565.10">
    <property type="entry name" value="Histidine kinase-like ATPase, C-terminal domain"/>
    <property type="match status" value="1"/>
</dbReference>
<evidence type="ECO:0000256" key="2">
    <source>
        <dbReference type="ARBA" id="ARBA00012438"/>
    </source>
</evidence>
<dbReference type="SUPFAM" id="SSF55874">
    <property type="entry name" value="ATPase domain of HSP90 chaperone/DNA topoisomerase II/histidine kinase"/>
    <property type="match status" value="1"/>
</dbReference>
<dbReference type="RefSeq" id="WP_285933058.1">
    <property type="nucleotide sequence ID" value="NZ_JASTZU010000048.1"/>
</dbReference>
<keyword evidence="5" id="KW-0547">Nucleotide-binding</keyword>
<dbReference type="InterPro" id="IPR004358">
    <property type="entry name" value="Sig_transdc_His_kin-like_C"/>
</dbReference>
<dbReference type="GO" id="GO:0016301">
    <property type="term" value="F:kinase activity"/>
    <property type="evidence" value="ECO:0007669"/>
    <property type="project" value="UniProtKB-KW"/>
</dbReference>
<evidence type="ECO:0000256" key="3">
    <source>
        <dbReference type="ARBA" id="ARBA00022553"/>
    </source>
</evidence>
<dbReference type="SUPFAM" id="SSF47384">
    <property type="entry name" value="Homodimeric domain of signal transducing histidine kinase"/>
    <property type="match status" value="1"/>
</dbReference>
<keyword evidence="9" id="KW-1133">Transmembrane helix</keyword>
<keyword evidence="6 11" id="KW-0418">Kinase</keyword>
<evidence type="ECO:0000256" key="8">
    <source>
        <dbReference type="ARBA" id="ARBA00023012"/>
    </source>
</evidence>
<dbReference type="PANTHER" id="PTHR43065">
    <property type="entry name" value="SENSOR HISTIDINE KINASE"/>
    <property type="match status" value="1"/>
</dbReference>
<keyword evidence="9" id="KW-0812">Transmembrane</keyword>
<proteinExistence type="predicted"/>
<gene>
    <name evidence="11" type="ORF">QQS35_15150</name>
</gene>
<dbReference type="InterPro" id="IPR003594">
    <property type="entry name" value="HATPase_dom"/>
</dbReference>
<dbReference type="InterPro" id="IPR036097">
    <property type="entry name" value="HisK_dim/P_sf"/>
</dbReference>
<evidence type="ECO:0000313" key="12">
    <source>
        <dbReference type="Proteomes" id="UP001235343"/>
    </source>
</evidence>
<evidence type="ECO:0000256" key="7">
    <source>
        <dbReference type="ARBA" id="ARBA00022840"/>
    </source>
</evidence>
<dbReference type="Proteomes" id="UP001235343">
    <property type="component" value="Unassembled WGS sequence"/>
</dbReference>
<evidence type="ECO:0000313" key="11">
    <source>
        <dbReference type="EMBL" id="MDL4841776.1"/>
    </source>
</evidence>
<evidence type="ECO:0000256" key="4">
    <source>
        <dbReference type="ARBA" id="ARBA00022679"/>
    </source>
</evidence>
<keyword evidence="12" id="KW-1185">Reference proteome</keyword>
<comment type="caution">
    <text evidence="11">The sequence shown here is derived from an EMBL/GenBank/DDBJ whole genome shotgun (WGS) entry which is preliminary data.</text>
</comment>
<evidence type="ECO:0000256" key="1">
    <source>
        <dbReference type="ARBA" id="ARBA00000085"/>
    </source>
</evidence>
<dbReference type="EMBL" id="JASTZU010000048">
    <property type="protein sequence ID" value="MDL4841776.1"/>
    <property type="molecule type" value="Genomic_DNA"/>
</dbReference>
<organism evidence="11 12">
    <name type="scientific">Aquibacillus rhizosphaerae</name>
    <dbReference type="NCBI Taxonomy" id="3051431"/>
    <lineage>
        <taxon>Bacteria</taxon>
        <taxon>Bacillati</taxon>
        <taxon>Bacillota</taxon>
        <taxon>Bacilli</taxon>
        <taxon>Bacillales</taxon>
        <taxon>Bacillaceae</taxon>
        <taxon>Aquibacillus</taxon>
    </lineage>
</organism>
<feature type="transmembrane region" description="Helical" evidence="9">
    <location>
        <begin position="34"/>
        <end position="54"/>
    </location>
</feature>
<feature type="transmembrane region" description="Helical" evidence="9">
    <location>
        <begin position="190"/>
        <end position="210"/>
    </location>
</feature>
<name>A0ABT7LB50_9BACI</name>
<dbReference type="InterPro" id="IPR036890">
    <property type="entry name" value="HATPase_C_sf"/>
</dbReference>
<dbReference type="CDD" id="cd00082">
    <property type="entry name" value="HisKA"/>
    <property type="match status" value="1"/>
</dbReference>
<dbReference type="Gene3D" id="1.10.287.130">
    <property type="match status" value="1"/>
</dbReference>
<keyword evidence="7" id="KW-0067">ATP-binding</keyword>
<protein>
    <recommendedName>
        <fullName evidence="2">histidine kinase</fullName>
        <ecNumber evidence="2">2.7.13.3</ecNumber>
    </recommendedName>
</protein>
<comment type="catalytic activity">
    <reaction evidence="1">
        <text>ATP + protein L-histidine = ADP + protein N-phospho-L-histidine.</text>
        <dbReference type="EC" id="2.7.13.3"/>
    </reaction>
</comment>
<feature type="transmembrane region" description="Helical" evidence="9">
    <location>
        <begin position="216"/>
        <end position="234"/>
    </location>
</feature>
<dbReference type="Pfam" id="PF02518">
    <property type="entry name" value="HATPase_c"/>
    <property type="match status" value="1"/>
</dbReference>
<dbReference type="PRINTS" id="PR00344">
    <property type="entry name" value="BCTRLSENSOR"/>
</dbReference>
<feature type="transmembrane region" description="Helical" evidence="9">
    <location>
        <begin position="159"/>
        <end position="178"/>
    </location>
</feature>
<sequence>MIIGLLICTIGLMPLVLALSLKSIYKESKLSTALCIYMLLVAIWQLDVGILYFADVLSEEVVLVLFKLFRIGPTFSVPIVFYIAHIIIKNEPTLLKENNWGWKILIRIFDKKVLYFLIVWSSIIYFINWSSLGIEGLNMSRTTFLPIDYYFPLYGSMHWAYFLHMCGFVLLMILVFLATNKMINSNMRNFLRAFCMYSIIVIVSGFLNFFPEMGVISSSIGVIIFSVLIVHEFIKMNTHMKSSYYQLMERQKKLDYTGNLAGSLIHEVKNTNQIIKGFSSLLGKNENISEKGRSALEMIQESSDHLEGLVNNYKNYLEFSAVSLKKENLELIINRSIAFLSEMLNEHDVKVEFTNNYQPLEAYVNKANLEQVFINLIKNSVESMPEEREDKKIVICTEVIEESIVIHLHDTGKGIPQGNWEVIFDPFISFSEAGMGLGLPFVKKTIIEHLGNIYVVQSSSEGTHFQMEIPKNGILNSN</sequence>